<name>A0A172Q0S1_9CAUD</name>
<evidence type="ECO:0000313" key="2">
    <source>
        <dbReference type="Proteomes" id="UP000225947"/>
    </source>
</evidence>
<proteinExistence type="predicted"/>
<evidence type="ECO:0000313" key="1">
    <source>
        <dbReference type="EMBL" id="AND75437.1"/>
    </source>
</evidence>
<accession>A0A172Q0S1</accession>
<dbReference type="EMBL" id="KU935715">
    <property type="protein sequence ID" value="AND75437.1"/>
    <property type="molecule type" value="Genomic_DNA"/>
</dbReference>
<keyword evidence="2" id="KW-1185">Reference proteome</keyword>
<gene>
    <name evidence="1" type="ORF">ME3_276</name>
</gene>
<sequence length="78" mass="8877">MQIRESIGDPDILLELSTENGKINFNLDDNRIELKMTASETAAFHFCQAVYDLEVEFPNGDRYRVVQGSLALDLEVTR</sequence>
<dbReference type="Proteomes" id="UP000225947">
    <property type="component" value="Segment"/>
</dbReference>
<reference evidence="2" key="1">
    <citation type="submission" date="2016-03" db="EMBL/GenBank/DDBJ databases">
        <title>Characterization of Acinetobacter baumannii phage vB_AbaM_ME3.</title>
        <authorList>
            <person name="Buttimer C.T.H."/>
            <person name="Elbreki M."/>
            <person name="Coffey A."/>
        </authorList>
    </citation>
    <scope>NUCLEOTIDE SEQUENCE [LARGE SCALE GENOMIC DNA]</scope>
</reference>
<protein>
    <submittedName>
        <fullName evidence="1">Uncharacterized protein</fullName>
    </submittedName>
</protein>
<organism evidence="1 2">
    <name type="scientific">Acinetobacter phage vB_AbaM_ME3</name>
    <dbReference type="NCBI Taxonomy" id="1837876"/>
    <lineage>
        <taxon>Viruses</taxon>
        <taxon>Duplodnaviria</taxon>
        <taxon>Heunggongvirae</taxon>
        <taxon>Uroviricota</taxon>
        <taxon>Caudoviricetes</taxon>
        <taxon>Metrivirus</taxon>
        <taxon>Metrivirus ME3</taxon>
    </lineage>
</organism>